<name>A0A562J051_9GAMM</name>
<sequence length="76" mass="8888">MFCREGIEKKEQTRRIEVPTPITLRICNAQIDAQRLDMMKIFRKEESMDQMAHLSEIMISLTKAQTTHIYMSGSKV</sequence>
<proteinExistence type="predicted"/>
<organism evidence="1 2">
    <name type="scientific">Azomonas agilis</name>
    <dbReference type="NCBI Taxonomy" id="116849"/>
    <lineage>
        <taxon>Bacteria</taxon>
        <taxon>Pseudomonadati</taxon>
        <taxon>Pseudomonadota</taxon>
        <taxon>Gammaproteobacteria</taxon>
        <taxon>Pseudomonadales</taxon>
        <taxon>Pseudomonadaceae</taxon>
        <taxon>Azomonas</taxon>
    </lineage>
</organism>
<keyword evidence="2" id="KW-1185">Reference proteome</keyword>
<gene>
    <name evidence="1" type="ORF">LX59_00565</name>
</gene>
<dbReference type="EMBL" id="VLKG01000002">
    <property type="protein sequence ID" value="TWH76527.1"/>
    <property type="molecule type" value="Genomic_DNA"/>
</dbReference>
<dbReference type="AlphaFoldDB" id="A0A562J051"/>
<accession>A0A562J051</accession>
<comment type="caution">
    <text evidence="1">The sequence shown here is derived from an EMBL/GenBank/DDBJ whole genome shotgun (WGS) entry which is preliminary data.</text>
</comment>
<reference evidence="1 2" key="1">
    <citation type="submission" date="2019-07" db="EMBL/GenBank/DDBJ databases">
        <title>Genomic Encyclopedia of Type Strains, Phase I: the one thousand microbial genomes (KMG-I) project.</title>
        <authorList>
            <person name="Kyrpides N."/>
        </authorList>
    </citation>
    <scope>NUCLEOTIDE SEQUENCE [LARGE SCALE GENOMIC DNA]</scope>
    <source>
        <strain evidence="1 2">DSM 375</strain>
    </source>
</reference>
<evidence type="ECO:0000313" key="1">
    <source>
        <dbReference type="EMBL" id="TWH76527.1"/>
    </source>
</evidence>
<dbReference type="Proteomes" id="UP000319627">
    <property type="component" value="Unassembled WGS sequence"/>
</dbReference>
<evidence type="ECO:0000313" key="2">
    <source>
        <dbReference type="Proteomes" id="UP000319627"/>
    </source>
</evidence>
<protein>
    <submittedName>
        <fullName evidence="1">Uncharacterized protein</fullName>
    </submittedName>
</protein>